<evidence type="ECO:0000256" key="4">
    <source>
        <dbReference type="ARBA" id="ARBA00022490"/>
    </source>
</evidence>
<comment type="similarity">
    <text evidence="6">Belongs to the Hyccin family.</text>
</comment>
<evidence type="ECO:0000313" key="8">
    <source>
        <dbReference type="EMBL" id="VDC87077.1"/>
    </source>
</evidence>
<name>A0A3P6A4V6_BRAOL</name>
<evidence type="ECO:0000256" key="2">
    <source>
        <dbReference type="ARBA" id="ARBA00004514"/>
    </source>
</evidence>
<dbReference type="AlphaFoldDB" id="A0A3P6A4V6"/>
<keyword evidence="5" id="KW-0472">Membrane</keyword>
<dbReference type="GO" id="GO:0046854">
    <property type="term" value="P:phosphatidylinositol phosphate biosynthetic process"/>
    <property type="evidence" value="ECO:0007669"/>
    <property type="project" value="TreeGrafter"/>
</dbReference>
<feature type="compositionally biased region" description="Polar residues" evidence="7">
    <location>
        <begin position="16"/>
        <end position="26"/>
    </location>
</feature>
<evidence type="ECO:0000256" key="6">
    <source>
        <dbReference type="ARBA" id="ARBA00034482"/>
    </source>
</evidence>
<organism evidence="8">
    <name type="scientific">Brassica oleracea</name>
    <name type="common">Wild cabbage</name>
    <dbReference type="NCBI Taxonomy" id="3712"/>
    <lineage>
        <taxon>Eukaryota</taxon>
        <taxon>Viridiplantae</taxon>
        <taxon>Streptophyta</taxon>
        <taxon>Embryophyta</taxon>
        <taxon>Tracheophyta</taxon>
        <taxon>Spermatophyta</taxon>
        <taxon>Magnoliopsida</taxon>
        <taxon>eudicotyledons</taxon>
        <taxon>Gunneridae</taxon>
        <taxon>Pentapetalae</taxon>
        <taxon>rosids</taxon>
        <taxon>malvids</taxon>
        <taxon>Brassicales</taxon>
        <taxon>Brassicaceae</taxon>
        <taxon>Brassiceae</taxon>
        <taxon>Brassica</taxon>
    </lineage>
</organism>
<evidence type="ECO:0000256" key="7">
    <source>
        <dbReference type="SAM" id="MobiDB-lite"/>
    </source>
</evidence>
<sequence length="365" mass="39597">MSDSASVHDSPPIAGDSQTTAANDSDPNAKCQAALQSLSSIVTTTTIPSTISLLLDDSSVSAAISSLLLRPDSGAGDNNLCRWLYDTFQSTEPSLHLLVLRFVPLIAGLYLSRVPLRQPQAGFEAVLLALYAHETTSRAGQAVTVNIPDLSHPSIYHESKGPAKNNSTCLNIAVVSSTLDPHGTVRSTRRARIVGVALELYYSEISRMPRQSKLDFCGACEKWAGGNGETRAGVVPEEEESVAVARSEKDGGRIPLPWELVQPMMRILGHCLMGMKVEDREVTEAASRACQSLYLRSLHDINPKAILAAGSLLRLREMALDPKNQIDHTEISNDNKFNDAQEKCCIGIKLCQLSFRLPGNILMVY</sequence>
<dbReference type="GO" id="GO:0005829">
    <property type="term" value="C:cytosol"/>
    <property type="evidence" value="ECO:0007669"/>
    <property type="project" value="UniProtKB-SubCell"/>
</dbReference>
<accession>A0A3P6A4V6</accession>
<dbReference type="Pfam" id="PF09790">
    <property type="entry name" value="Hyccin"/>
    <property type="match status" value="1"/>
</dbReference>
<keyword evidence="4" id="KW-0963">Cytoplasm</keyword>
<evidence type="ECO:0000256" key="1">
    <source>
        <dbReference type="ARBA" id="ARBA00004236"/>
    </source>
</evidence>
<evidence type="ECO:0008006" key="9">
    <source>
        <dbReference type="Google" id="ProtNLM"/>
    </source>
</evidence>
<gene>
    <name evidence="8" type="ORF">BOLC3T13665H</name>
</gene>
<evidence type="ECO:0000256" key="5">
    <source>
        <dbReference type="ARBA" id="ARBA00023136"/>
    </source>
</evidence>
<protein>
    <recommendedName>
        <fullName evidence="9">Hyccin</fullName>
    </recommendedName>
</protein>
<reference evidence="8" key="1">
    <citation type="submission" date="2018-11" db="EMBL/GenBank/DDBJ databases">
        <authorList>
            <consortium name="Genoscope - CEA"/>
            <person name="William W."/>
        </authorList>
    </citation>
    <scope>NUCLEOTIDE SEQUENCE</scope>
</reference>
<keyword evidence="3" id="KW-1003">Cell membrane</keyword>
<dbReference type="PANTHER" id="PTHR31220:SF10">
    <property type="entry name" value="HYCCIN"/>
    <property type="match status" value="1"/>
</dbReference>
<comment type="subcellular location">
    <subcellularLocation>
        <location evidence="1">Cell membrane</location>
    </subcellularLocation>
    <subcellularLocation>
        <location evidence="2">Cytoplasm</location>
        <location evidence="2">Cytosol</location>
    </subcellularLocation>
</comment>
<dbReference type="GO" id="GO:0005886">
    <property type="term" value="C:plasma membrane"/>
    <property type="evidence" value="ECO:0007669"/>
    <property type="project" value="UniProtKB-SubCell"/>
</dbReference>
<dbReference type="EMBL" id="LR031872">
    <property type="protein sequence ID" value="VDC87077.1"/>
    <property type="molecule type" value="Genomic_DNA"/>
</dbReference>
<feature type="region of interest" description="Disordered" evidence="7">
    <location>
        <begin position="1"/>
        <end position="27"/>
    </location>
</feature>
<proteinExistence type="inferred from homology"/>
<dbReference type="PANTHER" id="PTHR31220">
    <property type="entry name" value="HYCCIN RELATED"/>
    <property type="match status" value="1"/>
</dbReference>
<dbReference type="GO" id="GO:0072659">
    <property type="term" value="P:protein localization to plasma membrane"/>
    <property type="evidence" value="ECO:0007669"/>
    <property type="project" value="TreeGrafter"/>
</dbReference>
<dbReference type="InterPro" id="IPR018619">
    <property type="entry name" value="Hyccin"/>
</dbReference>
<evidence type="ECO:0000256" key="3">
    <source>
        <dbReference type="ARBA" id="ARBA00022475"/>
    </source>
</evidence>